<sequence>MANRLLGTGTGTPSTLGESQDTEFIVDIPLSVLRSNSLAPEEADETESIVSHLGVPSASYYQDGSSRDRLLGSENGDSTVEDPVRNNERSSNEIDHSVRESDFVRRWFVQDTETESSSPARQLRLVPGNQEDHVHIDIASGTKTQRIEWSIPVNDIPSGSYELILGISSRNLNLKAVDSISFDYVYGNTTQKFSRPSEVIPNSTLETLFATSTAQGDAISAAVQGDGGESTPVLEVDNSSLAQEGGENADASIRGDVSDHINPIEMPTTLRWKLHEHITLESGAVGEIMVIMTIETWKGVIQDPGAIGLHFMELHQDSLNVHRDGGIIRSLGSLTSMLE</sequence>
<reference evidence="2" key="1">
    <citation type="journal article" date="2020" name="Fungal Divers.">
        <title>Resolving the Mortierellaceae phylogeny through synthesis of multi-gene phylogenetics and phylogenomics.</title>
        <authorList>
            <person name="Vandepol N."/>
            <person name="Liber J."/>
            <person name="Desiro A."/>
            <person name="Na H."/>
            <person name="Kennedy M."/>
            <person name="Barry K."/>
            <person name="Grigoriev I.V."/>
            <person name="Miller A.N."/>
            <person name="O'Donnell K."/>
            <person name="Stajich J.E."/>
            <person name="Bonito G."/>
        </authorList>
    </citation>
    <scope>NUCLEOTIDE SEQUENCE</scope>
    <source>
        <strain evidence="2">NVP60</strain>
    </source>
</reference>
<proteinExistence type="predicted"/>
<feature type="region of interest" description="Disordered" evidence="1">
    <location>
        <begin position="1"/>
        <end position="20"/>
    </location>
</feature>
<comment type="caution">
    <text evidence="2">The sequence shown here is derived from an EMBL/GenBank/DDBJ whole genome shotgun (WGS) entry which is preliminary data.</text>
</comment>
<protein>
    <submittedName>
        <fullName evidence="2">Uncharacterized protein</fullName>
    </submittedName>
</protein>
<feature type="compositionally biased region" description="Low complexity" evidence="1">
    <location>
        <begin position="1"/>
        <end position="17"/>
    </location>
</feature>
<accession>A0A9P6UW24</accession>
<feature type="compositionally biased region" description="Basic and acidic residues" evidence="1">
    <location>
        <begin position="82"/>
        <end position="96"/>
    </location>
</feature>
<dbReference type="EMBL" id="JAAAIN010000037">
    <property type="protein sequence ID" value="KAG0322212.1"/>
    <property type="molecule type" value="Genomic_DNA"/>
</dbReference>
<evidence type="ECO:0000256" key="1">
    <source>
        <dbReference type="SAM" id="MobiDB-lite"/>
    </source>
</evidence>
<name>A0A9P6UW24_9FUNG</name>
<gene>
    <name evidence="2" type="ORF">BGZ97_008176</name>
</gene>
<organism evidence="2 3">
    <name type="scientific">Linnemannia gamsii</name>
    <dbReference type="NCBI Taxonomy" id="64522"/>
    <lineage>
        <taxon>Eukaryota</taxon>
        <taxon>Fungi</taxon>
        <taxon>Fungi incertae sedis</taxon>
        <taxon>Mucoromycota</taxon>
        <taxon>Mortierellomycotina</taxon>
        <taxon>Mortierellomycetes</taxon>
        <taxon>Mortierellales</taxon>
        <taxon>Mortierellaceae</taxon>
        <taxon>Linnemannia</taxon>
    </lineage>
</organism>
<dbReference type="OrthoDB" id="6085115at2759"/>
<dbReference type="Proteomes" id="UP000823405">
    <property type="component" value="Unassembled WGS sequence"/>
</dbReference>
<feature type="region of interest" description="Disordered" evidence="1">
    <location>
        <begin position="60"/>
        <end position="96"/>
    </location>
</feature>
<evidence type="ECO:0000313" key="2">
    <source>
        <dbReference type="EMBL" id="KAG0322212.1"/>
    </source>
</evidence>
<evidence type="ECO:0000313" key="3">
    <source>
        <dbReference type="Proteomes" id="UP000823405"/>
    </source>
</evidence>
<keyword evidence="3" id="KW-1185">Reference proteome</keyword>
<dbReference type="AlphaFoldDB" id="A0A9P6UW24"/>